<dbReference type="Proteomes" id="UP000556026">
    <property type="component" value="Unassembled WGS sequence"/>
</dbReference>
<reference evidence="5" key="1">
    <citation type="submission" date="2020-06" db="EMBL/GenBank/DDBJ databases">
        <title>Draft genomic sequence of Geomonas sp. Red330.</title>
        <authorList>
            <person name="Itoh H."/>
            <person name="Zhenxing X."/>
            <person name="Ushijima N."/>
            <person name="Masuda Y."/>
            <person name="Shiratori Y."/>
            <person name="Senoo K."/>
        </authorList>
    </citation>
    <scope>NUCLEOTIDE SEQUENCE [LARGE SCALE GENOMIC DNA]</scope>
    <source>
        <strain evidence="5">Red330</strain>
    </source>
</reference>
<dbReference type="SUPFAM" id="SSF56601">
    <property type="entry name" value="beta-lactamase/transpeptidase-like"/>
    <property type="match status" value="1"/>
</dbReference>
<dbReference type="PANTHER" id="PTHR30627">
    <property type="entry name" value="PEPTIDOGLYCAN D,D-TRANSPEPTIDASE"/>
    <property type="match status" value="1"/>
</dbReference>
<evidence type="ECO:0000256" key="2">
    <source>
        <dbReference type="SAM" id="Phobius"/>
    </source>
</evidence>
<feature type="region of interest" description="Disordered" evidence="1">
    <location>
        <begin position="1"/>
        <end position="34"/>
    </location>
</feature>
<dbReference type="EMBL" id="BLXX01000005">
    <property type="protein sequence ID" value="GFO59809.1"/>
    <property type="molecule type" value="Genomic_DNA"/>
</dbReference>
<dbReference type="Gene3D" id="3.40.710.10">
    <property type="entry name" value="DD-peptidase/beta-lactamase superfamily"/>
    <property type="match status" value="1"/>
</dbReference>
<dbReference type="PANTHER" id="PTHR30627:SF2">
    <property type="entry name" value="PEPTIDOGLYCAN D,D-TRANSPEPTIDASE MRDA"/>
    <property type="match status" value="1"/>
</dbReference>
<name>A0A6V8MJF3_9BACT</name>
<dbReference type="InterPro" id="IPR001460">
    <property type="entry name" value="PCN-bd_Tpept"/>
</dbReference>
<dbReference type="GO" id="GO:0071555">
    <property type="term" value="P:cell wall organization"/>
    <property type="evidence" value="ECO:0007669"/>
    <property type="project" value="TreeGrafter"/>
</dbReference>
<keyword evidence="2" id="KW-0812">Transmembrane</keyword>
<evidence type="ECO:0000259" key="3">
    <source>
        <dbReference type="Pfam" id="PF00905"/>
    </source>
</evidence>
<feature type="compositionally biased region" description="Basic and acidic residues" evidence="1">
    <location>
        <begin position="1"/>
        <end position="11"/>
    </location>
</feature>
<proteinExistence type="predicted"/>
<comment type="caution">
    <text evidence="4">The sequence shown here is derived from an EMBL/GenBank/DDBJ whole genome shotgun (WGS) entry which is preliminary data.</text>
</comment>
<dbReference type="Pfam" id="PF00905">
    <property type="entry name" value="Transpeptidase"/>
    <property type="match status" value="1"/>
</dbReference>
<dbReference type="GO" id="GO:0008658">
    <property type="term" value="F:penicillin binding"/>
    <property type="evidence" value="ECO:0007669"/>
    <property type="project" value="InterPro"/>
</dbReference>
<dbReference type="GO" id="GO:0005886">
    <property type="term" value="C:plasma membrane"/>
    <property type="evidence" value="ECO:0007669"/>
    <property type="project" value="TreeGrafter"/>
</dbReference>
<organism evidence="4 5">
    <name type="scientific">Geomonas silvestris</name>
    <dbReference type="NCBI Taxonomy" id="2740184"/>
    <lineage>
        <taxon>Bacteria</taxon>
        <taxon>Pseudomonadati</taxon>
        <taxon>Thermodesulfobacteriota</taxon>
        <taxon>Desulfuromonadia</taxon>
        <taxon>Geobacterales</taxon>
        <taxon>Geobacteraceae</taxon>
        <taxon>Geomonas</taxon>
    </lineage>
</organism>
<gene>
    <name evidence="4" type="ORF">GMST_21340</name>
</gene>
<keyword evidence="2" id="KW-0472">Membrane</keyword>
<dbReference type="InterPro" id="IPR050515">
    <property type="entry name" value="Beta-lactam/transpept"/>
</dbReference>
<evidence type="ECO:0000313" key="5">
    <source>
        <dbReference type="Proteomes" id="UP000556026"/>
    </source>
</evidence>
<feature type="domain" description="Penicillin-binding protein transpeptidase" evidence="3">
    <location>
        <begin position="145"/>
        <end position="429"/>
    </location>
</feature>
<keyword evidence="2" id="KW-1133">Transmembrane helix</keyword>
<feature type="transmembrane region" description="Helical" evidence="2">
    <location>
        <begin position="44"/>
        <end position="63"/>
    </location>
</feature>
<sequence>MQDLKDIDNQSRRRRQPQATRKPELRPPFGDIEETPPKRRRLKIILPVLALLLACYPLISLFGSTRPKAAGHSAPKSTPLAALSSEKVDAGAAFRLAAQAYPNARPENGSFCAPLPQGGKVVYAINEAMQRRVEKVFNDYKVPYGLFVAIEPKTGKVLATVAHSSVQPGWEQNACYNLYPMASLFKIVTATAALEEKKVTADTSFAFNGRLTSENPKYWRVRAGRGQQMSLTMAMGKSVNPVFGRLAGEFVGRDPLLTYAGRYGFNQELIPGSPLTPSRAPAPGTIDQLMLMGAGLNHEVKTSPFHAATIMATVANNGVMMTPSLAQQIVDAKGKPVFTQQPQPLRTVFTPQTANELARMLSTTVVSGTSRKAFHDRRGRPLFNSLHVAAKTGSIDGKDPAGHYSWFAAYAPMEAPQIAIAALVINQNKWRIKATHVGEQALEAFFK</sequence>
<protein>
    <submittedName>
        <fullName evidence="4">Penicillin-binding protein</fullName>
    </submittedName>
</protein>
<dbReference type="AlphaFoldDB" id="A0A6V8MJF3"/>
<dbReference type="GO" id="GO:0071972">
    <property type="term" value="F:peptidoglycan L,D-transpeptidase activity"/>
    <property type="evidence" value="ECO:0007669"/>
    <property type="project" value="TreeGrafter"/>
</dbReference>
<evidence type="ECO:0000313" key="4">
    <source>
        <dbReference type="EMBL" id="GFO59809.1"/>
    </source>
</evidence>
<evidence type="ECO:0000256" key="1">
    <source>
        <dbReference type="SAM" id="MobiDB-lite"/>
    </source>
</evidence>
<dbReference type="InterPro" id="IPR012338">
    <property type="entry name" value="Beta-lactam/transpept-like"/>
</dbReference>
<accession>A0A6V8MJF3</accession>
<dbReference type="RefSeq" id="WP_183354631.1">
    <property type="nucleotide sequence ID" value="NZ_BLXX01000005.1"/>
</dbReference>
<keyword evidence="5" id="KW-1185">Reference proteome</keyword>